<reference evidence="2" key="2">
    <citation type="submission" date="2017-12" db="EMBL/GenBank/DDBJ databases">
        <title>Genome sequence of the Bar-tailed Godwit (Limosa lapponica baueri).</title>
        <authorList>
            <person name="Lima N.C.B."/>
            <person name="Parody-Merino A.M."/>
            <person name="Battley P.F."/>
            <person name="Fidler A.E."/>
            <person name="Prosdocimi F."/>
        </authorList>
    </citation>
    <scope>NUCLEOTIDE SEQUENCE [LARGE SCALE GENOMIC DNA]</scope>
</reference>
<keyword evidence="2" id="KW-1185">Reference proteome</keyword>
<evidence type="ECO:0000313" key="1">
    <source>
        <dbReference type="EMBL" id="PKU42740.1"/>
    </source>
</evidence>
<keyword evidence="1" id="KW-0808">Transferase</keyword>
<proteinExistence type="predicted"/>
<sequence length="292" mass="32348">MAPVWGMQLACWRAGMLGRDLSKLDEWAERSLTEFRKSKGFPADILGEIVFAKVYKKEREQVGKIKPLQTKLVCSAGSCSGSSSDGLAKCWILPSYLGTVAVHCKGFRRDQGTLRIQWQECACDPGSQRRGADARGLAVGEVNPKSWGEIVSLALAKLPFKASLYKGFPAMSVSLIKATKLLSFIPFDHHDCSKTTTVGTVGSRVHPQQVSVDNTKLCGAVNTLEGRDAIQRDLDRLERRAHVNLMRFDKAKCKILHMGQSYPKHKYRLGGKWLESSLEEKELGVLVIRSSP</sequence>
<dbReference type="EMBL" id="KZ505966">
    <property type="protein sequence ID" value="PKU42740.1"/>
    <property type="molecule type" value="Genomic_DNA"/>
</dbReference>
<dbReference type="Proteomes" id="UP000233556">
    <property type="component" value="Unassembled WGS sequence"/>
</dbReference>
<keyword evidence="1" id="KW-0548">Nucleotidyltransferase</keyword>
<dbReference type="AlphaFoldDB" id="A0A2I0U9L0"/>
<name>A0A2I0U9L0_LIMLA</name>
<dbReference type="OrthoDB" id="10056483at2759"/>
<protein>
    <submittedName>
        <fullName evidence="1">Rna-directed dna polymerase from mobile element jockey-like</fullName>
    </submittedName>
</protein>
<gene>
    <name evidence="1" type="ORF">llap_6960</name>
</gene>
<keyword evidence="1" id="KW-0695">RNA-directed DNA polymerase</keyword>
<organism evidence="1 2">
    <name type="scientific">Limosa lapponica baueri</name>
    <dbReference type="NCBI Taxonomy" id="1758121"/>
    <lineage>
        <taxon>Eukaryota</taxon>
        <taxon>Metazoa</taxon>
        <taxon>Chordata</taxon>
        <taxon>Craniata</taxon>
        <taxon>Vertebrata</taxon>
        <taxon>Euteleostomi</taxon>
        <taxon>Archelosauria</taxon>
        <taxon>Archosauria</taxon>
        <taxon>Dinosauria</taxon>
        <taxon>Saurischia</taxon>
        <taxon>Theropoda</taxon>
        <taxon>Coelurosauria</taxon>
        <taxon>Aves</taxon>
        <taxon>Neognathae</taxon>
        <taxon>Neoaves</taxon>
        <taxon>Charadriiformes</taxon>
        <taxon>Scolopacidae</taxon>
        <taxon>Limosa</taxon>
    </lineage>
</organism>
<dbReference type="GO" id="GO:0003964">
    <property type="term" value="F:RNA-directed DNA polymerase activity"/>
    <property type="evidence" value="ECO:0007669"/>
    <property type="project" value="UniProtKB-KW"/>
</dbReference>
<evidence type="ECO:0000313" key="2">
    <source>
        <dbReference type="Proteomes" id="UP000233556"/>
    </source>
</evidence>
<reference evidence="2" key="1">
    <citation type="submission" date="2017-11" db="EMBL/GenBank/DDBJ databases">
        <authorList>
            <person name="Lima N.C."/>
            <person name="Parody-Merino A.M."/>
            <person name="Battley P.F."/>
            <person name="Fidler A.E."/>
            <person name="Prosdocimi F."/>
        </authorList>
    </citation>
    <scope>NUCLEOTIDE SEQUENCE [LARGE SCALE GENOMIC DNA]</scope>
</reference>
<dbReference type="PANTHER" id="PTHR33332">
    <property type="entry name" value="REVERSE TRANSCRIPTASE DOMAIN-CONTAINING PROTEIN"/>
    <property type="match status" value="1"/>
</dbReference>
<accession>A0A2I0U9L0</accession>